<reference evidence="2" key="2">
    <citation type="submission" date="2020-12" db="EMBL/GenBank/DDBJ databases">
        <title>New Spironucleus salmonicida genome in near-complete chromosomes.</title>
        <authorList>
            <person name="Xu F."/>
            <person name="Kurt Z."/>
            <person name="Jimenez-Gonzalez A."/>
            <person name="Astvaldsson A."/>
            <person name="Andersson J.O."/>
            <person name="Svard S.G."/>
        </authorList>
    </citation>
    <scope>NUCLEOTIDE SEQUENCE</scope>
    <source>
        <strain evidence="2">ATCC 50377</strain>
    </source>
</reference>
<keyword evidence="3" id="KW-1185">Reference proteome</keyword>
<reference evidence="1 2" key="1">
    <citation type="journal article" date="2014" name="PLoS Genet.">
        <title>The Genome of Spironucleus salmonicida Highlights a Fish Pathogen Adapted to Fluctuating Environments.</title>
        <authorList>
            <person name="Xu F."/>
            <person name="Jerlstrom-Hultqvist J."/>
            <person name="Einarsson E."/>
            <person name="Astvaldsson A."/>
            <person name="Svard S.G."/>
            <person name="Andersson J.O."/>
        </authorList>
    </citation>
    <scope>NUCLEOTIDE SEQUENCE</scope>
    <source>
        <strain evidence="2">ATCC 50377</strain>
    </source>
</reference>
<protein>
    <submittedName>
        <fullName evidence="1">Uncharacterized protein</fullName>
    </submittedName>
</protein>
<dbReference type="Proteomes" id="UP000018208">
    <property type="component" value="Unassembled WGS sequence"/>
</dbReference>
<sequence>MQSTINQAIQAKLTLKQQLIQIDEIQSQIQAAKITNFSLAKKELFLLAQQYLLTQKSKICAEETASEVESLQQLRLKLTKIDENLAEILAKTGGNSMEEFGELELVRLLG</sequence>
<organism evidence="1">
    <name type="scientific">Spironucleus salmonicida</name>
    <dbReference type="NCBI Taxonomy" id="348837"/>
    <lineage>
        <taxon>Eukaryota</taxon>
        <taxon>Metamonada</taxon>
        <taxon>Diplomonadida</taxon>
        <taxon>Hexamitidae</taxon>
        <taxon>Hexamitinae</taxon>
        <taxon>Spironucleus</taxon>
    </lineage>
</organism>
<evidence type="ECO:0000313" key="1">
    <source>
        <dbReference type="EMBL" id="EST46642.1"/>
    </source>
</evidence>
<dbReference type="EMBL" id="AUWU02000007">
    <property type="protein sequence ID" value="KAH0571280.1"/>
    <property type="molecule type" value="Genomic_DNA"/>
</dbReference>
<gene>
    <name evidence="1" type="ORF">SS50377_13445</name>
    <name evidence="2" type="ORF">SS50377_27581</name>
</gene>
<dbReference type="VEuPathDB" id="GiardiaDB:SS50377_27581"/>
<dbReference type="EMBL" id="KI546073">
    <property type="protein sequence ID" value="EST46642.1"/>
    <property type="molecule type" value="Genomic_DNA"/>
</dbReference>
<dbReference type="AlphaFoldDB" id="V6LPM7"/>
<accession>V6LPM7</accession>
<proteinExistence type="predicted"/>
<evidence type="ECO:0000313" key="3">
    <source>
        <dbReference type="Proteomes" id="UP000018208"/>
    </source>
</evidence>
<name>V6LPM7_9EUKA</name>
<evidence type="ECO:0000313" key="2">
    <source>
        <dbReference type="EMBL" id="KAH0571280.1"/>
    </source>
</evidence>